<dbReference type="EMBL" id="AP025314">
    <property type="protein sequence ID" value="BDD08718.1"/>
    <property type="molecule type" value="Genomic_DNA"/>
</dbReference>
<evidence type="ECO:0000313" key="3">
    <source>
        <dbReference type="Proteomes" id="UP001348817"/>
    </source>
</evidence>
<proteinExistence type="predicted"/>
<dbReference type="AlphaFoldDB" id="A0AAU9CL07"/>
<sequence>MRYFFYVSFTLLVCVSGFSGVRAQDTWARNEFGLGVGWFTVPELEELTADLVIPVASGGVLHVNDGEVTTSFGVSYRFFLLTSLGVGLDFVYQHENKTLNTKVGGTVVDTQKLKQDYLTFLPEVYWEYVQSRYFTMYVSLGLGVSLLAQNNKDTKSGDVEKSRDSFFAYQASVLGLRVSTFDNRLGFYIEGGYGYRGVISAGFAIRF</sequence>
<keyword evidence="3" id="KW-1185">Reference proteome</keyword>
<protein>
    <recommendedName>
        <fullName evidence="4">Outer membrane protein beta-barrel domain-containing protein</fullName>
    </recommendedName>
</protein>
<name>A0AAU9CL07_9BACT</name>
<gene>
    <name evidence="2" type="ORF">FUAX_11500</name>
</gene>
<organism evidence="2 3">
    <name type="scientific">Fulvitalea axinellae</name>
    <dbReference type="NCBI Taxonomy" id="1182444"/>
    <lineage>
        <taxon>Bacteria</taxon>
        <taxon>Pseudomonadati</taxon>
        <taxon>Bacteroidota</taxon>
        <taxon>Cytophagia</taxon>
        <taxon>Cytophagales</taxon>
        <taxon>Persicobacteraceae</taxon>
        <taxon>Fulvitalea</taxon>
    </lineage>
</organism>
<evidence type="ECO:0008006" key="4">
    <source>
        <dbReference type="Google" id="ProtNLM"/>
    </source>
</evidence>
<evidence type="ECO:0000313" key="2">
    <source>
        <dbReference type="EMBL" id="BDD08718.1"/>
    </source>
</evidence>
<evidence type="ECO:0000256" key="1">
    <source>
        <dbReference type="SAM" id="SignalP"/>
    </source>
</evidence>
<dbReference type="Proteomes" id="UP001348817">
    <property type="component" value="Chromosome"/>
</dbReference>
<feature type="chain" id="PRO_5043840733" description="Outer membrane protein beta-barrel domain-containing protein" evidence="1">
    <location>
        <begin position="24"/>
        <end position="207"/>
    </location>
</feature>
<accession>A0AAU9CL07</accession>
<feature type="signal peptide" evidence="1">
    <location>
        <begin position="1"/>
        <end position="23"/>
    </location>
</feature>
<reference evidence="2 3" key="1">
    <citation type="submission" date="2021-12" db="EMBL/GenBank/DDBJ databases">
        <title>Genome sequencing of bacteria with rrn-lacking chromosome and rrn-plasmid.</title>
        <authorList>
            <person name="Anda M."/>
            <person name="Iwasaki W."/>
        </authorList>
    </citation>
    <scope>NUCLEOTIDE SEQUENCE [LARGE SCALE GENOMIC DNA]</scope>
    <source>
        <strain evidence="2 3">DSM 100852</strain>
    </source>
</reference>
<dbReference type="RefSeq" id="WP_338393959.1">
    <property type="nucleotide sequence ID" value="NZ_AP025314.1"/>
</dbReference>
<dbReference type="KEGG" id="fax:FUAX_11500"/>
<keyword evidence="1" id="KW-0732">Signal</keyword>